<dbReference type="PANTHER" id="PTHR10445">
    <property type="entry name" value="GENERAL TRANSCRIPTION FACTOR IIF SUBUNIT 2"/>
    <property type="match status" value="1"/>
</dbReference>
<protein>
    <recommendedName>
        <fullName evidence="2">General transcription factor IIF subunit 2</fullName>
    </recommendedName>
    <alternativeName>
        <fullName evidence="7">Transcription initiation factor IIF subunit beta</fullName>
    </alternativeName>
</protein>
<evidence type="ECO:0000256" key="6">
    <source>
        <dbReference type="ARBA" id="ARBA00023242"/>
    </source>
</evidence>
<evidence type="ECO:0000259" key="8">
    <source>
        <dbReference type="Pfam" id="PF17683"/>
    </source>
</evidence>
<sequence length="185" mass="20282">MSGESSSNSGVNGVTGLDCTNASRGVWLVKVPKYMSNKWQKALPLTEVGRLSITKYTTTDHHFNTSAHFSLSPTVTKSETNDSSAVKQVMIPTEHQFAISDIKNQTLAVFSQMSEESSTSGLALEGNVVQKGECRPIGNDNYMNLKKETIRKASQPARTVQQLDRAVINYKPISAHKSDVIHNLL</sequence>
<dbReference type="GO" id="GO:0005674">
    <property type="term" value="C:transcription factor TFIIF complex"/>
    <property type="evidence" value="ECO:0007669"/>
    <property type="project" value="InterPro"/>
</dbReference>
<dbReference type="InterPro" id="IPR040504">
    <property type="entry name" value="TFIIF_beta_N"/>
</dbReference>
<dbReference type="AlphaFoldDB" id="A0A7R9KTP8"/>
<accession>A0A7R9KTP8</accession>
<dbReference type="OrthoDB" id="26094at2759"/>
<evidence type="ECO:0000256" key="2">
    <source>
        <dbReference type="ARBA" id="ARBA00020815"/>
    </source>
</evidence>
<keyword evidence="3" id="KW-0805">Transcription regulation</keyword>
<keyword evidence="6" id="KW-0539">Nucleus</keyword>
<dbReference type="EMBL" id="OC861144">
    <property type="protein sequence ID" value="CAD7629200.1"/>
    <property type="molecule type" value="Genomic_DNA"/>
</dbReference>
<evidence type="ECO:0000256" key="3">
    <source>
        <dbReference type="ARBA" id="ARBA00023015"/>
    </source>
</evidence>
<dbReference type="PANTHER" id="PTHR10445:SF0">
    <property type="entry name" value="GENERAL TRANSCRIPTION FACTOR IIF SUBUNIT 2"/>
    <property type="match status" value="1"/>
</dbReference>
<name>A0A7R9KTP8_9ACAR</name>
<evidence type="ECO:0000256" key="1">
    <source>
        <dbReference type="ARBA" id="ARBA00004123"/>
    </source>
</evidence>
<proteinExistence type="predicted"/>
<comment type="subcellular location">
    <subcellularLocation>
        <location evidence="1">Nucleus</location>
    </subcellularLocation>
</comment>
<dbReference type="GO" id="GO:0006367">
    <property type="term" value="P:transcription initiation at RNA polymerase II promoter"/>
    <property type="evidence" value="ECO:0007669"/>
    <property type="project" value="InterPro"/>
</dbReference>
<dbReference type="Proteomes" id="UP000759131">
    <property type="component" value="Unassembled WGS sequence"/>
</dbReference>
<keyword evidence="10" id="KW-1185">Reference proteome</keyword>
<evidence type="ECO:0000256" key="5">
    <source>
        <dbReference type="ARBA" id="ARBA00023163"/>
    </source>
</evidence>
<dbReference type="Pfam" id="PF17683">
    <property type="entry name" value="TFIIF_beta_N"/>
    <property type="match status" value="1"/>
</dbReference>
<keyword evidence="4" id="KW-0238">DNA-binding</keyword>
<organism evidence="9">
    <name type="scientific">Medioppia subpectinata</name>
    <dbReference type="NCBI Taxonomy" id="1979941"/>
    <lineage>
        <taxon>Eukaryota</taxon>
        <taxon>Metazoa</taxon>
        <taxon>Ecdysozoa</taxon>
        <taxon>Arthropoda</taxon>
        <taxon>Chelicerata</taxon>
        <taxon>Arachnida</taxon>
        <taxon>Acari</taxon>
        <taxon>Acariformes</taxon>
        <taxon>Sarcoptiformes</taxon>
        <taxon>Oribatida</taxon>
        <taxon>Brachypylina</taxon>
        <taxon>Oppioidea</taxon>
        <taxon>Oppiidae</taxon>
        <taxon>Medioppia</taxon>
    </lineage>
</organism>
<evidence type="ECO:0000313" key="9">
    <source>
        <dbReference type="EMBL" id="CAD7629200.1"/>
    </source>
</evidence>
<gene>
    <name evidence="9" type="ORF">OSB1V03_LOCUS9617</name>
</gene>
<feature type="non-terminal residue" evidence="9">
    <location>
        <position position="1"/>
    </location>
</feature>
<dbReference type="EMBL" id="CAJPIZ010006569">
    <property type="protein sequence ID" value="CAG2109630.1"/>
    <property type="molecule type" value="Genomic_DNA"/>
</dbReference>
<dbReference type="InterPro" id="IPR003196">
    <property type="entry name" value="TFIIF_beta"/>
</dbReference>
<reference evidence="9" key="1">
    <citation type="submission" date="2020-11" db="EMBL/GenBank/DDBJ databases">
        <authorList>
            <person name="Tran Van P."/>
        </authorList>
    </citation>
    <scope>NUCLEOTIDE SEQUENCE</scope>
</reference>
<evidence type="ECO:0000256" key="7">
    <source>
        <dbReference type="ARBA" id="ARBA00033388"/>
    </source>
</evidence>
<dbReference type="InterPro" id="IPR011039">
    <property type="entry name" value="TFIIF_interaction"/>
</dbReference>
<dbReference type="SUPFAM" id="SSF50916">
    <property type="entry name" value="Rap30/74 interaction domains"/>
    <property type="match status" value="1"/>
</dbReference>
<dbReference type="GO" id="GO:0003677">
    <property type="term" value="F:DNA binding"/>
    <property type="evidence" value="ECO:0007669"/>
    <property type="project" value="UniProtKB-KW"/>
</dbReference>
<feature type="domain" description="TFIIF beta subunit N-terminal" evidence="8">
    <location>
        <begin position="24"/>
        <end position="121"/>
    </location>
</feature>
<dbReference type="CDD" id="cd07980">
    <property type="entry name" value="TFIIF_beta"/>
    <property type="match status" value="1"/>
</dbReference>
<keyword evidence="5" id="KW-0804">Transcription</keyword>
<evidence type="ECO:0000313" key="10">
    <source>
        <dbReference type="Proteomes" id="UP000759131"/>
    </source>
</evidence>
<evidence type="ECO:0000256" key="4">
    <source>
        <dbReference type="ARBA" id="ARBA00023125"/>
    </source>
</evidence>